<dbReference type="Proteomes" id="UP000614047">
    <property type="component" value="Unassembled WGS sequence"/>
</dbReference>
<dbReference type="RefSeq" id="WP_197009189.1">
    <property type="nucleotide sequence ID" value="NZ_BAABES010000017.1"/>
</dbReference>
<accession>A0A931D9J7</accession>
<sequence>MNPCRRLLAGAERDLIAFHGLAVSWAERYVPAHAGSLTAALARALDVLPEGASRAR</sequence>
<name>A0A931D9J7_9ACTN</name>
<dbReference type="EMBL" id="JADOUA010000001">
    <property type="protein sequence ID" value="MBG6086140.1"/>
    <property type="molecule type" value="Genomic_DNA"/>
</dbReference>
<reference evidence="1" key="1">
    <citation type="submission" date="2020-11" db="EMBL/GenBank/DDBJ databases">
        <title>Sequencing the genomes of 1000 actinobacteria strains.</title>
        <authorList>
            <person name="Klenk H.-P."/>
        </authorList>
    </citation>
    <scope>NUCLEOTIDE SEQUENCE</scope>
    <source>
        <strain evidence="1">DSM 43175</strain>
    </source>
</reference>
<organism evidence="1 2">
    <name type="scientific">Actinomadura viridis</name>
    <dbReference type="NCBI Taxonomy" id="58110"/>
    <lineage>
        <taxon>Bacteria</taxon>
        <taxon>Bacillati</taxon>
        <taxon>Actinomycetota</taxon>
        <taxon>Actinomycetes</taxon>
        <taxon>Streptosporangiales</taxon>
        <taxon>Thermomonosporaceae</taxon>
        <taxon>Actinomadura</taxon>
    </lineage>
</organism>
<evidence type="ECO:0000313" key="2">
    <source>
        <dbReference type="Proteomes" id="UP000614047"/>
    </source>
</evidence>
<dbReference type="AlphaFoldDB" id="A0A931D9J7"/>
<evidence type="ECO:0000313" key="1">
    <source>
        <dbReference type="EMBL" id="MBG6086140.1"/>
    </source>
</evidence>
<keyword evidence="2" id="KW-1185">Reference proteome</keyword>
<gene>
    <name evidence="1" type="ORF">IW256_000253</name>
</gene>
<protein>
    <submittedName>
        <fullName evidence="1">Uncharacterized protein</fullName>
    </submittedName>
</protein>
<proteinExistence type="predicted"/>
<comment type="caution">
    <text evidence="1">The sequence shown here is derived from an EMBL/GenBank/DDBJ whole genome shotgun (WGS) entry which is preliminary data.</text>
</comment>